<evidence type="ECO:0000256" key="4">
    <source>
        <dbReference type="SAM" id="Phobius"/>
    </source>
</evidence>
<dbReference type="GO" id="GO:0019867">
    <property type="term" value="C:outer membrane"/>
    <property type="evidence" value="ECO:0007669"/>
    <property type="project" value="InterPro"/>
</dbReference>
<dbReference type="EMBL" id="JAPDRN010000133">
    <property type="protein sequence ID" value="KAJ9619369.1"/>
    <property type="molecule type" value="Genomic_DNA"/>
</dbReference>
<proteinExistence type="predicted"/>
<dbReference type="Pfam" id="PF05433">
    <property type="entry name" value="Rick_17kDa_Anti"/>
    <property type="match status" value="1"/>
</dbReference>
<dbReference type="PANTHER" id="PTHR35603:SF2">
    <property type="entry name" value="OUTER MEMBRANE LIPOPROTEIN"/>
    <property type="match status" value="1"/>
</dbReference>
<feature type="domain" description="Glycine zipper 2TM" evidence="5">
    <location>
        <begin position="161"/>
        <end position="201"/>
    </location>
</feature>
<reference evidence="6" key="1">
    <citation type="submission" date="2022-10" db="EMBL/GenBank/DDBJ databases">
        <title>Culturing micro-colonial fungi from biological soil crusts in the Mojave desert and describing Neophaeococcomyces mojavensis, and introducing the new genera and species Taxawa tesnikishii.</title>
        <authorList>
            <person name="Kurbessoian T."/>
            <person name="Stajich J.E."/>
        </authorList>
    </citation>
    <scope>NUCLEOTIDE SEQUENCE</scope>
    <source>
        <strain evidence="6">TK_35</strain>
    </source>
</reference>
<dbReference type="InterPro" id="IPR051407">
    <property type="entry name" value="Bact_OM_lipoprot/Surf_antigen"/>
</dbReference>
<comment type="subcellular location">
    <subcellularLocation>
        <location evidence="1">Membrane</location>
    </subcellularLocation>
</comment>
<evidence type="ECO:0000313" key="6">
    <source>
        <dbReference type="EMBL" id="KAJ9619369.1"/>
    </source>
</evidence>
<keyword evidence="2 4" id="KW-0472">Membrane</keyword>
<dbReference type="AlphaFoldDB" id="A0AA38XRY8"/>
<comment type="caution">
    <text evidence="6">The sequence shown here is derived from an EMBL/GenBank/DDBJ whole genome shotgun (WGS) entry which is preliminary data.</text>
</comment>
<accession>A0AA38XRY8</accession>
<feature type="transmembrane region" description="Helical" evidence="4">
    <location>
        <begin position="42"/>
        <end position="62"/>
    </location>
</feature>
<dbReference type="NCBIfam" id="NF008437">
    <property type="entry name" value="PRK11280.1"/>
    <property type="match status" value="1"/>
</dbReference>
<evidence type="ECO:0000256" key="3">
    <source>
        <dbReference type="SAM" id="MobiDB-lite"/>
    </source>
</evidence>
<gene>
    <name evidence="6" type="ORF">H2204_012739</name>
</gene>
<sequence length="314" mass="32905">MLNGLRPRAGNVEIPFRHRMLQSGLRTLRTVRKEQVMKSTTTTVLVAAGALLVGGIATAAFMKSGDKSPELSAGNPSESRLVDGNATDDGARGDAVEASAPRGLEYADVLKVDPITEKQKAYATVIGTDPVRETSTTQTPHEVCQDVVVQERLPERDGNVGGTVVGAVVGGLLGNQVGGGNGKKAATAAGAVAGGLIGNQVDKRHVGGRVVNRTERQCHTETATSESSRVTGYNVTYRNEDGTTGTMRMGSKPGNRIAMGTSDVVKGYNVTYRYDGAEKTVRLDNKPASDRLPVVDGQLVTQTAAAADSTANRQ</sequence>
<dbReference type="InterPro" id="IPR008816">
    <property type="entry name" value="Gly_zipper_2TM_dom"/>
</dbReference>
<keyword evidence="4" id="KW-0812">Transmembrane</keyword>
<feature type="region of interest" description="Disordered" evidence="3">
    <location>
        <begin position="65"/>
        <end position="98"/>
    </location>
</feature>
<evidence type="ECO:0000256" key="2">
    <source>
        <dbReference type="ARBA" id="ARBA00023136"/>
    </source>
</evidence>
<name>A0AA38XRY8_9EURO</name>
<keyword evidence="4" id="KW-1133">Transmembrane helix</keyword>
<protein>
    <recommendedName>
        <fullName evidence="5">Glycine zipper 2TM domain-containing protein</fullName>
    </recommendedName>
</protein>
<evidence type="ECO:0000256" key="1">
    <source>
        <dbReference type="ARBA" id="ARBA00004370"/>
    </source>
</evidence>
<evidence type="ECO:0000259" key="5">
    <source>
        <dbReference type="Pfam" id="PF05433"/>
    </source>
</evidence>
<dbReference type="PANTHER" id="PTHR35603">
    <property type="match status" value="1"/>
</dbReference>
<organism evidence="6">
    <name type="scientific">Knufia peltigerae</name>
    <dbReference type="NCBI Taxonomy" id="1002370"/>
    <lineage>
        <taxon>Eukaryota</taxon>
        <taxon>Fungi</taxon>
        <taxon>Dikarya</taxon>
        <taxon>Ascomycota</taxon>
        <taxon>Pezizomycotina</taxon>
        <taxon>Eurotiomycetes</taxon>
        <taxon>Chaetothyriomycetidae</taxon>
        <taxon>Chaetothyriales</taxon>
        <taxon>Trichomeriaceae</taxon>
        <taxon>Knufia</taxon>
    </lineage>
</organism>